<accession>A0A7I7JV48</accession>
<proteinExistence type="predicted"/>
<evidence type="ECO:0000313" key="2">
    <source>
        <dbReference type="EMBL" id="BBX15725.1"/>
    </source>
</evidence>
<evidence type="ECO:0000256" key="1">
    <source>
        <dbReference type="SAM" id="MobiDB-lite"/>
    </source>
</evidence>
<sequence>MLVAGGVLAGDDGSMVDTGQCGQCGVDFGEFDAVAADLDLVVGAAVVVQLAVGAPCYEVAGAVHAGAWWAVGGCQESGGGQVGSSEVAGGYAGAGDVEFAEHSGGHGVEVLVEDEQGRGGHGCADGRGSGSGGQGRGHGGVDGGLGGAVGVDQFPAGGPAVDDFGGAGFPAEKYGDGVESVWVQSGDGRGGLGQDGDVFVGEELV</sequence>
<protein>
    <submittedName>
        <fullName evidence="2">Uncharacterized protein</fullName>
    </submittedName>
</protein>
<evidence type="ECO:0000313" key="3">
    <source>
        <dbReference type="Proteomes" id="UP000467006"/>
    </source>
</evidence>
<feature type="region of interest" description="Disordered" evidence="1">
    <location>
        <begin position="116"/>
        <end position="146"/>
    </location>
</feature>
<feature type="compositionally biased region" description="Gly residues" evidence="1">
    <location>
        <begin position="119"/>
        <end position="146"/>
    </location>
</feature>
<dbReference type="AntiFam" id="ANF00178">
    <property type="entry name" value="Shadow ORF (opposite dhbF)"/>
</dbReference>
<dbReference type="AlphaFoldDB" id="A0A7I7JV48"/>
<dbReference type="EMBL" id="AP022563">
    <property type="protein sequence ID" value="BBX15725.1"/>
    <property type="molecule type" value="Genomic_DNA"/>
</dbReference>
<keyword evidence="3" id="KW-1185">Reference proteome</keyword>
<organism evidence="2 3">
    <name type="scientific">Mycolicibacterium duvalii</name>
    <dbReference type="NCBI Taxonomy" id="39688"/>
    <lineage>
        <taxon>Bacteria</taxon>
        <taxon>Bacillati</taxon>
        <taxon>Actinomycetota</taxon>
        <taxon>Actinomycetes</taxon>
        <taxon>Mycobacteriales</taxon>
        <taxon>Mycobacteriaceae</taxon>
        <taxon>Mycolicibacterium</taxon>
    </lineage>
</organism>
<dbReference type="Proteomes" id="UP000467006">
    <property type="component" value="Chromosome"/>
</dbReference>
<reference evidence="2 3" key="1">
    <citation type="journal article" date="2019" name="Emerg. Microbes Infect.">
        <title>Comprehensive subspecies identification of 175 nontuberculous mycobacteria species based on 7547 genomic profiles.</title>
        <authorList>
            <person name="Matsumoto Y."/>
            <person name="Kinjo T."/>
            <person name="Motooka D."/>
            <person name="Nabeya D."/>
            <person name="Jung N."/>
            <person name="Uechi K."/>
            <person name="Horii T."/>
            <person name="Iida T."/>
            <person name="Fujita J."/>
            <person name="Nakamura S."/>
        </authorList>
    </citation>
    <scope>NUCLEOTIDE SEQUENCE [LARGE SCALE GENOMIC DNA]</scope>
    <source>
        <strain evidence="2 3">JCM 6396</strain>
    </source>
</reference>
<gene>
    <name evidence="2" type="ORF">MDUV_05850</name>
</gene>
<dbReference type="KEGG" id="mdu:MDUV_05850"/>
<name>A0A7I7JV48_9MYCO</name>